<comment type="subcellular location">
    <subcellularLocation>
        <location evidence="1">Cell membrane</location>
        <topology evidence="1">Peripheral membrane protein</topology>
    </subcellularLocation>
    <subcellularLocation>
        <location evidence="2">Golgi apparatus membrane</location>
        <topology evidence="2">Peripheral membrane protein</topology>
    </subcellularLocation>
</comment>
<dbReference type="EMBL" id="AUSU01006951">
    <property type="protein sequence ID" value="EPS61289.1"/>
    <property type="molecule type" value="Genomic_DNA"/>
</dbReference>
<dbReference type="GO" id="GO:0000139">
    <property type="term" value="C:Golgi membrane"/>
    <property type="evidence" value="ECO:0007669"/>
    <property type="project" value="UniProtKB-SubCell"/>
</dbReference>
<evidence type="ECO:0000256" key="2">
    <source>
        <dbReference type="ARBA" id="ARBA00004395"/>
    </source>
</evidence>
<dbReference type="SUPFAM" id="SSF52087">
    <property type="entry name" value="CRAL/TRIO domain"/>
    <property type="match status" value="1"/>
</dbReference>
<dbReference type="GO" id="GO:0005886">
    <property type="term" value="C:plasma membrane"/>
    <property type="evidence" value="ECO:0007669"/>
    <property type="project" value="UniProtKB-SubCell"/>
</dbReference>
<evidence type="ECO:0000256" key="1">
    <source>
        <dbReference type="ARBA" id="ARBA00004202"/>
    </source>
</evidence>
<dbReference type="AlphaFoldDB" id="S8C3P7"/>
<evidence type="ECO:0000313" key="7">
    <source>
        <dbReference type="EMBL" id="EPS61289.1"/>
    </source>
</evidence>
<dbReference type="InterPro" id="IPR036865">
    <property type="entry name" value="CRAL-TRIO_dom_sf"/>
</dbReference>
<dbReference type="CDD" id="cd00170">
    <property type="entry name" value="SEC14"/>
    <property type="match status" value="1"/>
</dbReference>
<sequence>MWANMLQWRKEFGTDTITEDFNFTELNEVRKFYPHGYHGTDKEGRPVYIERLGLVDIEALLQITTLERFVKYQVQEFEKTLSLRFPACSVAANRHIDTSTTILDVQGLGVMSLTGPVLDFIKVVQKIDNDYYPETLYRMFVVNTGPGFRLIWNMVKPLLDPDTAAKIQVLGSDYESSLLQAIDASELPEFFGGRCTCPSHGGCLGSSDKGPWKDPNVLKAMQKGAISDNEE</sequence>
<keyword evidence="8" id="KW-1185">Reference proteome</keyword>
<dbReference type="GO" id="GO:0015031">
    <property type="term" value="P:protein transport"/>
    <property type="evidence" value="ECO:0007669"/>
    <property type="project" value="UniProtKB-KW"/>
</dbReference>
<evidence type="ECO:0000256" key="3">
    <source>
        <dbReference type="ARBA" id="ARBA00022927"/>
    </source>
</evidence>
<evidence type="ECO:0000256" key="4">
    <source>
        <dbReference type="ARBA" id="ARBA00023034"/>
    </source>
</evidence>
<name>S8C3P7_9LAMI</name>
<dbReference type="Gene3D" id="3.40.525.10">
    <property type="entry name" value="CRAL-TRIO lipid binding domain"/>
    <property type="match status" value="1"/>
</dbReference>
<protein>
    <recommendedName>
        <fullName evidence="6">CRAL-TRIO domain-containing protein</fullName>
    </recommendedName>
</protein>
<accession>S8C3P7</accession>
<evidence type="ECO:0000256" key="5">
    <source>
        <dbReference type="ARBA" id="ARBA00038020"/>
    </source>
</evidence>
<dbReference type="PANTHER" id="PTHR45657">
    <property type="entry name" value="CRAL-TRIO DOMAIN-CONTAINING PROTEIN YKL091C-RELATED"/>
    <property type="match status" value="1"/>
</dbReference>
<reference evidence="7 8" key="1">
    <citation type="journal article" date="2013" name="BMC Genomics">
        <title>The miniature genome of a carnivorous plant Genlisea aurea contains a low number of genes and short non-coding sequences.</title>
        <authorList>
            <person name="Leushkin E.V."/>
            <person name="Sutormin R.A."/>
            <person name="Nabieva E.R."/>
            <person name="Penin A.A."/>
            <person name="Kondrashov A.S."/>
            <person name="Logacheva M.D."/>
        </authorList>
    </citation>
    <scope>NUCLEOTIDE SEQUENCE [LARGE SCALE GENOMIC DNA]</scope>
</reference>
<dbReference type="PANTHER" id="PTHR45657:SF5">
    <property type="entry name" value="PHOSPHATIDYLINOSITOL_PHOSPHATIDYLCHOLINE TRANSFER PROTEIN SFH6"/>
    <property type="match status" value="1"/>
</dbReference>
<dbReference type="Proteomes" id="UP000015453">
    <property type="component" value="Unassembled WGS sequence"/>
</dbReference>
<keyword evidence="4" id="KW-0333">Golgi apparatus</keyword>
<gene>
    <name evidence="7" type="ORF">M569_13508</name>
</gene>
<dbReference type="SMART" id="SM00516">
    <property type="entry name" value="SEC14"/>
    <property type="match status" value="1"/>
</dbReference>
<comment type="caution">
    <text evidence="7">The sequence shown here is derived from an EMBL/GenBank/DDBJ whole genome shotgun (WGS) entry which is preliminary data.</text>
</comment>
<evidence type="ECO:0000259" key="6">
    <source>
        <dbReference type="PROSITE" id="PS50191"/>
    </source>
</evidence>
<feature type="domain" description="CRAL-TRIO" evidence="6">
    <location>
        <begin position="25"/>
        <end position="199"/>
    </location>
</feature>
<keyword evidence="3" id="KW-0653">Protein transport</keyword>
<dbReference type="InterPro" id="IPR051026">
    <property type="entry name" value="PI/PC_transfer"/>
</dbReference>
<organism evidence="7 8">
    <name type="scientific">Genlisea aurea</name>
    <dbReference type="NCBI Taxonomy" id="192259"/>
    <lineage>
        <taxon>Eukaryota</taxon>
        <taxon>Viridiplantae</taxon>
        <taxon>Streptophyta</taxon>
        <taxon>Embryophyta</taxon>
        <taxon>Tracheophyta</taxon>
        <taxon>Spermatophyta</taxon>
        <taxon>Magnoliopsida</taxon>
        <taxon>eudicotyledons</taxon>
        <taxon>Gunneridae</taxon>
        <taxon>Pentapetalae</taxon>
        <taxon>asterids</taxon>
        <taxon>lamiids</taxon>
        <taxon>Lamiales</taxon>
        <taxon>Lentibulariaceae</taxon>
        <taxon>Genlisea</taxon>
    </lineage>
</organism>
<keyword evidence="3" id="KW-0813">Transport</keyword>
<dbReference type="InterPro" id="IPR001251">
    <property type="entry name" value="CRAL-TRIO_dom"/>
</dbReference>
<comment type="similarity">
    <text evidence="5">Belongs to the SFH family.</text>
</comment>
<evidence type="ECO:0000313" key="8">
    <source>
        <dbReference type="Proteomes" id="UP000015453"/>
    </source>
</evidence>
<proteinExistence type="inferred from homology"/>
<dbReference type="PROSITE" id="PS50191">
    <property type="entry name" value="CRAL_TRIO"/>
    <property type="match status" value="1"/>
</dbReference>
<dbReference type="OrthoDB" id="1434354at2759"/>
<dbReference type="Pfam" id="PF00650">
    <property type="entry name" value="CRAL_TRIO"/>
    <property type="match status" value="1"/>
</dbReference>
<feature type="non-terminal residue" evidence="7">
    <location>
        <position position="231"/>
    </location>
</feature>